<sequence length="859" mass="91184">MKGFLKALAAAVLVTASVAQESAPASASASGGSGTPAPTTLVTSRIPEASEAPAARLPAVAPIRVRLNPANIRNLVDTDYIAWTIPGAATANLSVTNVTDNDISFTLAAGGGAELSGNYYKYQYTRFLSSLGERVVNEGISTSTKDGAALTLSIKGLPVGKHSLLTWHNAWDALKEVATLAITVDGKSAKTGVKQSARIDNIWEAAQSYLTFDVTSATQEVKVVYTPTGGDLRAFINGFEIDTPATENQISFPTPKHRDERIEIGTEKSTKASWRAPASASGVKYNVFLGKSPSNLTSVAQGLTTTTTTLTNLNAFDTFYWRVDVVSGSMTYTGRVFMFRVAQLAFPGAEGWGRFARGGRGGKVIKVTSLKDTTDEGTLRYALTVAKGPRIVVFDVAGVITTTSRMSVNDQYITVAGQTAPGKGIVIQGYPLGLTGASDVVFRHLRVRPGKVSGETIDGMGMQGSNHCIFDRCSMGWTIDEAFSSRSAWNISLQRSMISEPLNVAGHKNYPAGTAHGYAATIGGDVGSFHHNLLAHAEGRSWSMGGGVDDNAAFAGQLDIRNNVVYNFGGRVTDGGAKKVNFVGNYYKPGPASKLTYALQATYEDNLPGMQQYHCAGNSMVGVFDQDSVQYPPGDGTSISSKIACYAKVSFSPAPTYQRFFDKSFFESYVATQTSTEAYKRVVSDSGVTQPVRDDHDVRIINETLTGTAKYVGSVSGKQGLIDDPKDAGGLESFPEAKRSATWDANNDGIADWWDGSTGGDGYTPIEGYLNFMADPHAFVSPSKSVTIDLATLALGFKSPTFTTTAAAKGQVTVSGSKATYKAGTAKGIDYFDVTVKDSEGSTWTRKFGVAIFDGAEMA</sequence>
<accession>A0A9P6I7L0</accession>
<gene>
    <name evidence="4" type="ORF">CkaCkLH20_05149</name>
</gene>
<dbReference type="OrthoDB" id="302705at2759"/>
<evidence type="ECO:0000256" key="1">
    <source>
        <dbReference type="ARBA" id="ARBA00022723"/>
    </source>
</evidence>
<feature type="chain" id="PRO_5040121963" description="Pectate lyase" evidence="3">
    <location>
        <begin position="20"/>
        <end position="859"/>
    </location>
</feature>
<dbReference type="AlphaFoldDB" id="A0A9P6I7L0"/>
<dbReference type="EMBL" id="JAATWM020000014">
    <property type="protein sequence ID" value="KAF9877449.1"/>
    <property type="molecule type" value="Genomic_DNA"/>
</dbReference>
<reference evidence="4" key="2">
    <citation type="submission" date="2020-11" db="EMBL/GenBank/DDBJ databases">
        <title>Whole genome sequencing of Colletotrichum sp.</title>
        <authorList>
            <person name="Li H."/>
        </authorList>
    </citation>
    <scope>NUCLEOTIDE SEQUENCE</scope>
    <source>
        <strain evidence="4">CkLH20</strain>
    </source>
</reference>
<dbReference type="InterPro" id="IPR013783">
    <property type="entry name" value="Ig-like_fold"/>
</dbReference>
<dbReference type="PANTHER" id="PTHR42970">
    <property type="entry name" value="PECTATE LYASE C-RELATED"/>
    <property type="match status" value="1"/>
</dbReference>
<feature type="signal peptide" evidence="3">
    <location>
        <begin position="1"/>
        <end position="19"/>
    </location>
</feature>
<dbReference type="InterPro" id="IPR012334">
    <property type="entry name" value="Pectin_lyas_fold"/>
</dbReference>
<keyword evidence="5" id="KW-1185">Reference proteome</keyword>
<evidence type="ECO:0008006" key="6">
    <source>
        <dbReference type="Google" id="ProtNLM"/>
    </source>
</evidence>
<dbReference type="Gene3D" id="2.60.40.10">
    <property type="entry name" value="Immunoglobulins"/>
    <property type="match status" value="1"/>
</dbReference>
<dbReference type="Gene3D" id="2.160.20.10">
    <property type="entry name" value="Single-stranded right-handed beta-helix, Pectin lyase-like"/>
    <property type="match status" value="1"/>
</dbReference>
<organism evidence="4 5">
    <name type="scientific">Colletotrichum karsti</name>
    <dbReference type="NCBI Taxonomy" id="1095194"/>
    <lineage>
        <taxon>Eukaryota</taxon>
        <taxon>Fungi</taxon>
        <taxon>Dikarya</taxon>
        <taxon>Ascomycota</taxon>
        <taxon>Pezizomycotina</taxon>
        <taxon>Sordariomycetes</taxon>
        <taxon>Hypocreomycetidae</taxon>
        <taxon>Glomerellales</taxon>
        <taxon>Glomerellaceae</taxon>
        <taxon>Colletotrichum</taxon>
        <taxon>Colletotrichum boninense species complex</taxon>
    </lineage>
</organism>
<keyword evidence="3" id="KW-0732">Signal</keyword>
<keyword evidence="2" id="KW-0325">Glycoprotein</keyword>
<evidence type="ECO:0000313" key="4">
    <source>
        <dbReference type="EMBL" id="KAF9877449.1"/>
    </source>
</evidence>
<evidence type="ECO:0000256" key="3">
    <source>
        <dbReference type="SAM" id="SignalP"/>
    </source>
</evidence>
<dbReference type="Proteomes" id="UP000781932">
    <property type="component" value="Unassembled WGS sequence"/>
</dbReference>
<evidence type="ECO:0000256" key="2">
    <source>
        <dbReference type="ARBA" id="ARBA00023180"/>
    </source>
</evidence>
<name>A0A9P6I7L0_9PEZI</name>
<dbReference type="GeneID" id="62160942"/>
<dbReference type="InterPro" id="IPR052063">
    <property type="entry name" value="Polysaccharide_Lyase_1"/>
</dbReference>
<protein>
    <recommendedName>
        <fullName evidence="6">Pectate lyase</fullName>
    </recommendedName>
</protein>
<dbReference type="RefSeq" id="XP_038746910.1">
    <property type="nucleotide sequence ID" value="XM_038887868.1"/>
</dbReference>
<dbReference type="InterPro" id="IPR011050">
    <property type="entry name" value="Pectin_lyase_fold/virulence"/>
</dbReference>
<evidence type="ECO:0000313" key="5">
    <source>
        <dbReference type="Proteomes" id="UP000781932"/>
    </source>
</evidence>
<comment type="caution">
    <text evidence="4">The sequence shown here is derived from an EMBL/GenBank/DDBJ whole genome shotgun (WGS) entry which is preliminary data.</text>
</comment>
<reference evidence="4" key="1">
    <citation type="submission" date="2020-03" db="EMBL/GenBank/DDBJ databases">
        <authorList>
            <person name="He L."/>
        </authorList>
    </citation>
    <scope>NUCLEOTIDE SEQUENCE</scope>
    <source>
        <strain evidence="4">CkLH20</strain>
    </source>
</reference>
<proteinExistence type="predicted"/>
<dbReference type="PANTHER" id="PTHR42970:SF1">
    <property type="entry name" value="PECTATE LYASE C-RELATED"/>
    <property type="match status" value="1"/>
</dbReference>
<keyword evidence="1" id="KW-0479">Metal-binding</keyword>
<dbReference type="SUPFAM" id="SSF51126">
    <property type="entry name" value="Pectin lyase-like"/>
    <property type="match status" value="1"/>
</dbReference>
<dbReference type="GO" id="GO:0046872">
    <property type="term" value="F:metal ion binding"/>
    <property type="evidence" value="ECO:0007669"/>
    <property type="project" value="UniProtKB-KW"/>
</dbReference>